<organism evidence="7 8">
    <name type="scientific">Psychromarinibacter sediminicola</name>
    <dbReference type="NCBI Taxonomy" id="3033385"/>
    <lineage>
        <taxon>Bacteria</taxon>
        <taxon>Pseudomonadati</taxon>
        <taxon>Pseudomonadota</taxon>
        <taxon>Alphaproteobacteria</taxon>
        <taxon>Rhodobacterales</taxon>
        <taxon>Paracoccaceae</taxon>
        <taxon>Psychromarinibacter</taxon>
    </lineage>
</organism>
<evidence type="ECO:0000256" key="2">
    <source>
        <dbReference type="ARBA" id="ARBA00022552"/>
    </source>
</evidence>
<keyword evidence="4" id="KW-0808">Transferase</keyword>
<dbReference type="InterPro" id="IPR007848">
    <property type="entry name" value="Small_mtfrase_dom"/>
</dbReference>
<keyword evidence="2" id="KW-0698">rRNA processing</keyword>
<dbReference type="GO" id="GO:0008170">
    <property type="term" value="F:N-methyltransferase activity"/>
    <property type="evidence" value="ECO:0007669"/>
    <property type="project" value="UniProtKB-ARBA"/>
</dbReference>
<gene>
    <name evidence="7" type="ORF">P1J78_08555</name>
</gene>
<dbReference type="Pfam" id="PF05175">
    <property type="entry name" value="MTS"/>
    <property type="match status" value="1"/>
</dbReference>
<comment type="caution">
    <text evidence="7">The sequence shown here is derived from an EMBL/GenBank/DDBJ whole genome shotgun (WGS) entry which is preliminary data.</text>
</comment>
<dbReference type="PANTHER" id="PTHR47816">
    <property type="entry name" value="RIBOSOMAL RNA SMALL SUBUNIT METHYLTRANSFERASE C"/>
    <property type="match status" value="1"/>
</dbReference>
<dbReference type="PANTHER" id="PTHR47816:SF4">
    <property type="entry name" value="RIBOSOMAL RNA SMALL SUBUNIT METHYLTRANSFERASE C"/>
    <property type="match status" value="1"/>
</dbReference>
<sequence>MTVSRLTGALDSGALVLPEAGRIAVFRPRAGYDLSALPKDRVQVIQGFRPDHDAFAAAGYDTSVAAQGDYAAALVCVPRAKAEARALVARAMAATGGGPVAVDGQKADGIESLLKEARKTGTVGEALSKAHGKIFVVTGGDFTGWAEAGETTVDGGFVTVPGLFSADAVDEGSAALAAALPAKLPKRMADLGAGWGYLAAEVLTRDGVEELHLVEAEHAALDCARRNVTDPRARFHWADALSWRPDEPLDAIVTNPPFHIGRDADPGLGRGFIAAAAAMLKPSGRLWLVANRHLPYEAEARARFREVQEIAGSGRFKILAAAKPVSARGGGR</sequence>
<dbReference type="GO" id="GO:0006364">
    <property type="term" value="P:rRNA processing"/>
    <property type="evidence" value="ECO:0007669"/>
    <property type="project" value="UniProtKB-KW"/>
</dbReference>
<keyword evidence="5" id="KW-0949">S-adenosyl-L-methionine</keyword>
<dbReference type="Proteomes" id="UP001220964">
    <property type="component" value="Unassembled WGS sequence"/>
</dbReference>
<evidence type="ECO:0000313" key="7">
    <source>
        <dbReference type="EMBL" id="MDF0600778.1"/>
    </source>
</evidence>
<keyword evidence="3 7" id="KW-0489">Methyltransferase</keyword>
<dbReference type="PROSITE" id="PS00092">
    <property type="entry name" value="N6_MTASE"/>
    <property type="match status" value="1"/>
</dbReference>
<dbReference type="AlphaFoldDB" id="A0AAE3NNV6"/>
<reference evidence="7" key="1">
    <citation type="submission" date="2023-03" db="EMBL/GenBank/DDBJ databases">
        <title>Multiphase analysis and comparison of six strains from genera Psychromarinibacter, Lutimaribacter, and Maritimibacter, including a novel species: Psychromarinibacter sediminicola sp. nov.</title>
        <authorList>
            <person name="Wang Y.-H."/>
            <person name="Ye M.-Q."/>
            <person name="Du Z.-J."/>
        </authorList>
    </citation>
    <scope>NUCLEOTIDE SEQUENCE</scope>
    <source>
        <strain evidence="7">C21-152</strain>
    </source>
</reference>
<evidence type="ECO:0000256" key="1">
    <source>
        <dbReference type="ARBA" id="ARBA00022490"/>
    </source>
</evidence>
<dbReference type="CDD" id="cd02440">
    <property type="entry name" value="AdoMet_MTases"/>
    <property type="match status" value="1"/>
</dbReference>
<evidence type="ECO:0000256" key="4">
    <source>
        <dbReference type="ARBA" id="ARBA00022679"/>
    </source>
</evidence>
<name>A0AAE3NNV6_9RHOB</name>
<dbReference type="Gene3D" id="3.40.50.150">
    <property type="entry name" value="Vaccinia Virus protein VP39"/>
    <property type="match status" value="2"/>
</dbReference>
<dbReference type="GO" id="GO:0032259">
    <property type="term" value="P:methylation"/>
    <property type="evidence" value="ECO:0007669"/>
    <property type="project" value="UniProtKB-KW"/>
</dbReference>
<keyword evidence="1" id="KW-0963">Cytoplasm</keyword>
<dbReference type="EMBL" id="JARGYC010000017">
    <property type="protein sequence ID" value="MDF0600778.1"/>
    <property type="molecule type" value="Genomic_DNA"/>
</dbReference>
<evidence type="ECO:0000256" key="3">
    <source>
        <dbReference type="ARBA" id="ARBA00022603"/>
    </source>
</evidence>
<dbReference type="SUPFAM" id="SSF53335">
    <property type="entry name" value="S-adenosyl-L-methionine-dependent methyltransferases"/>
    <property type="match status" value="1"/>
</dbReference>
<dbReference type="InterPro" id="IPR046977">
    <property type="entry name" value="RsmC/RlmG"/>
</dbReference>
<proteinExistence type="predicted"/>
<dbReference type="GO" id="GO:0008757">
    <property type="term" value="F:S-adenosylmethionine-dependent methyltransferase activity"/>
    <property type="evidence" value="ECO:0007669"/>
    <property type="project" value="InterPro"/>
</dbReference>
<evidence type="ECO:0000256" key="5">
    <source>
        <dbReference type="ARBA" id="ARBA00022691"/>
    </source>
</evidence>
<dbReference type="InterPro" id="IPR002052">
    <property type="entry name" value="DNA_methylase_N6_adenine_CS"/>
</dbReference>
<protein>
    <submittedName>
        <fullName evidence="7">Methyltransferase</fullName>
    </submittedName>
</protein>
<dbReference type="RefSeq" id="WP_275566919.1">
    <property type="nucleotide sequence ID" value="NZ_JARGYC010000017.1"/>
</dbReference>
<keyword evidence="8" id="KW-1185">Reference proteome</keyword>
<dbReference type="GO" id="GO:0003676">
    <property type="term" value="F:nucleic acid binding"/>
    <property type="evidence" value="ECO:0007669"/>
    <property type="project" value="InterPro"/>
</dbReference>
<evidence type="ECO:0000313" key="8">
    <source>
        <dbReference type="Proteomes" id="UP001220964"/>
    </source>
</evidence>
<evidence type="ECO:0000259" key="6">
    <source>
        <dbReference type="Pfam" id="PF05175"/>
    </source>
</evidence>
<feature type="domain" description="Methyltransferase small" evidence="6">
    <location>
        <begin position="157"/>
        <end position="319"/>
    </location>
</feature>
<accession>A0AAE3NNV6</accession>
<dbReference type="InterPro" id="IPR029063">
    <property type="entry name" value="SAM-dependent_MTases_sf"/>
</dbReference>